<dbReference type="GO" id="GO:0006089">
    <property type="term" value="P:lactate metabolic process"/>
    <property type="evidence" value="ECO:0007669"/>
    <property type="project" value="InterPro"/>
</dbReference>
<name>A0A5B9QVQ5_9BACT</name>
<dbReference type="SUPFAM" id="SSF54862">
    <property type="entry name" value="4Fe-4S ferredoxins"/>
    <property type="match status" value="1"/>
</dbReference>
<dbReference type="PROSITE" id="PS51379">
    <property type="entry name" value="4FE4S_FER_2"/>
    <property type="match status" value="2"/>
</dbReference>
<keyword evidence="4" id="KW-0677">Repeat</keyword>
<dbReference type="PROSITE" id="PS00198">
    <property type="entry name" value="4FE4S_FER_1"/>
    <property type="match status" value="2"/>
</dbReference>
<evidence type="ECO:0000256" key="1">
    <source>
        <dbReference type="ARBA" id="ARBA00022448"/>
    </source>
</evidence>
<feature type="domain" description="4Fe-4S ferredoxin-type" evidence="8">
    <location>
        <begin position="345"/>
        <end position="374"/>
    </location>
</feature>
<keyword evidence="1" id="KW-0813">Transport</keyword>
<dbReference type="InterPro" id="IPR024185">
    <property type="entry name" value="FTHF_cligase-like_sf"/>
</dbReference>
<dbReference type="InterPro" id="IPR017900">
    <property type="entry name" value="4Fe4S_Fe_S_CS"/>
</dbReference>
<dbReference type="Gene3D" id="3.40.50.10420">
    <property type="entry name" value="NagB/RpiA/CoA transferase-like"/>
    <property type="match status" value="1"/>
</dbReference>
<keyword evidence="3" id="KW-0479">Metal-binding</keyword>
<dbReference type="InterPro" id="IPR009051">
    <property type="entry name" value="Helical_ferredxn"/>
</dbReference>
<evidence type="ECO:0000256" key="3">
    <source>
        <dbReference type="ARBA" id="ARBA00022723"/>
    </source>
</evidence>
<dbReference type="Proteomes" id="UP000325286">
    <property type="component" value="Chromosome"/>
</dbReference>
<accession>A0A5B9QVQ5</accession>
<protein>
    <submittedName>
        <fullName evidence="9">Lactate utilization protein B</fullName>
    </submittedName>
</protein>
<dbReference type="Pfam" id="PF13183">
    <property type="entry name" value="Fer4_8"/>
    <property type="match status" value="1"/>
</dbReference>
<evidence type="ECO:0000256" key="6">
    <source>
        <dbReference type="ARBA" id="ARBA00023004"/>
    </source>
</evidence>
<dbReference type="InterPro" id="IPR003741">
    <property type="entry name" value="LUD_dom"/>
</dbReference>
<dbReference type="AlphaFoldDB" id="A0A5B9QVQ5"/>
<evidence type="ECO:0000256" key="4">
    <source>
        <dbReference type="ARBA" id="ARBA00022737"/>
    </source>
</evidence>
<proteinExistence type="predicted"/>
<organism evidence="9 10">
    <name type="scientific">Roseimaritima ulvae</name>
    <dbReference type="NCBI Taxonomy" id="980254"/>
    <lineage>
        <taxon>Bacteria</taxon>
        <taxon>Pseudomonadati</taxon>
        <taxon>Planctomycetota</taxon>
        <taxon>Planctomycetia</taxon>
        <taxon>Pirellulales</taxon>
        <taxon>Pirellulaceae</taxon>
        <taxon>Roseimaritima</taxon>
    </lineage>
</organism>
<dbReference type="InterPro" id="IPR024569">
    <property type="entry name" value="LutB_C"/>
</dbReference>
<gene>
    <name evidence="9" type="primary">lutB</name>
    <name evidence="9" type="ORF">UC8_34770</name>
</gene>
<evidence type="ECO:0000256" key="5">
    <source>
        <dbReference type="ARBA" id="ARBA00022982"/>
    </source>
</evidence>
<dbReference type="EMBL" id="CP042914">
    <property type="protein sequence ID" value="QEG41455.1"/>
    <property type="molecule type" value="Genomic_DNA"/>
</dbReference>
<feature type="domain" description="4Fe-4S ferredoxin-type" evidence="8">
    <location>
        <begin position="296"/>
        <end position="325"/>
    </location>
</feature>
<dbReference type="Pfam" id="PF02589">
    <property type="entry name" value="LUD_dom"/>
    <property type="match status" value="1"/>
</dbReference>
<dbReference type="Gene3D" id="1.10.1060.10">
    <property type="entry name" value="Alpha-helical ferredoxin"/>
    <property type="match status" value="1"/>
</dbReference>
<keyword evidence="10" id="KW-1185">Reference proteome</keyword>
<keyword evidence="2" id="KW-0004">4Fe-4S</keyword>
<dbReference type="PANTHER" id="PTHR47153">
    <property type="entry name" value="LACTATE UTILIZATION PROTEIN B"/>
    <property type="match status" value="1"/>
</dbReference>
<dbReference type="OrthoDB" id="9782337at2"/>
<dbReference type="SUPFAM" id="SSF100950">
    <property type="entry name" value="NagB/RpiA/CoA transferase-like"/>
    <property type="match status" value="1"/>
</dbReference>
<keyword evidence="5" id="KW-0249">Electron transport</keyword>
<dbReference type="InterPro" id="IPR017896">
    <property type="entry name" value="4Fe4S_Fe-S-bd"/>
</dbReference>
<dbReference type="PANTHER" id="PTHR47153:SF2">
    <property type="entry name" value="LACTATE UTILIZATION PROTEIN B"/>
    <property type="match status" value="1"/>
</dbReference>
<evidence type="ECO:0000313" key="9">
    <source>
        <dbReference type="EMBL" id="QEG41455.1"/>
    </source>
</evidence>
<reference evidence="9 10" key="1">
    <citation type="submission" date="2019-08" db="EMBL/GenBank/DDBJ databases">
        <title>Deep-cultivation of Planctomycetes and their phenomic and genomic characterization uncovers novel biology.</title>
        <authorList>
            <person name="Wiegand S."/>
            <person name="Jogler M."/>
            <person name="Boedeker C."/>
            <person name="Pinto D."/>
            <person name="Vollmers J."/>
            <person name="Rivas-Marin E."/>
            <person name="Kohn T."/>
            <person name="Peeters S.H."/>
            <person name="Heuer A."/>
            <person name="Rast P."/>
            <person name="Oberbeckmann S."/>
            <person name="Bunk B."/>
            <person name="Jeske O."/>
            <person name="Meyerdierks A."/>
            <person name="Storesund J.E."/>
            <person name="Kallscheuer N."/>
            <person name="Luecker S."/>
            <person name="Lage O.M."/>
            <person name="Pohl T."/>
            <person name="Merkel B.J."/>
            <person name="Hornburger P."/>
            <person name="Mueller R.-W."/>
            <person name="Bruemmer F."/>
            <person name="Labrenz M."/>
            <person name="Spormann A.M."/>
            <person name="Op den Camp H."/>
            <person name="Overmann J."/>
            <person name="Amann R."/>
            <person name="Jetten M.S.M."/>
            <person name="Mascher T."/>
            <person name="Medema M.H."/>
            <person name="Devos D.P."/>
            <person name="Kaster A.-K."/>
            <person name="Ovreas L."/>
            <person name="Rohde M."/>
            <person name="Galperin M.Y."/>
            <person name="Jogler C."/>
        </authorList>
    </citation>
    <scope>NUCLEOTIDE SEQUENCE [LARGE SCALE GENOMIC DNA]</scope>
    <source>
        <strain evidence="9 10">UC8</strain>
    </source>
</reference>
<keyword evidence="6" id="KW-0408">Iron</keyword>
<dbReference type="Pfam" id="PF11870">
    <property type="entry name" value="LutB_C"/>
    <property type="match status" value="1"/>
</dbReference>
<evidence type="ECO:0000256" key="2">
    <source>
        <dbReference type="ARBA" id="ARBA00022485"/>
    </source>
</evidence>
<dbReference type="InterPro" id="IPR037171">
    <property type="entry name" value="NagB/RpiA_transferase-like"/>
</dbReference>
<dbReference type="RefSeq" id="WP_068131778.1">
    <property type="nucleotide sequence ID" value="NZ_CP042914.1"/>
</dbReference>
<keyword evidence="7" id="KW-0411">Iron-sulfur</keyword>
<dbReference type="GO" id="GO:0046872">
    <property type="term" value="F:metal ion binding"/>
    <property type="evidence" value="ECO:0007669"/>
    <property type="project" value="UniProtKB-KW"/>
</dbReference>
<dbReference type="GO" id="GO:0051539">
    <property type="term" value="F:4 iron, 4 sulfur cluster binding"/>
    <property type="evidence" value="ECO:0007669"/>
    <property type="project" value="UniProtKB-KW"/>
</dbReference>
<dbReference type="KEGG" id="rul:UC8_34770"/>
<evidence type="ECO:0000259" key="8">
    <source>
        <dbReference type="PROSITE" id="PS51379"/>
    </source>
</evidence>
<dbReference type="InterPro" id="IPR004452">
    <property type="entry name" value="LutB/LldF"/>
</dbReference>
<evidence type="ECO:0000256" key="7">
    <source>
        <dbReference type="ARBA" id="ARBA00023014"/>
    </source>
</evidence>
<sequence>MSSTTDHPTAAKPFVANLQRMQWHDGALWFVRSKRDRQAASLPEWEYLRELASATKAHTQANLAELLETFERNATAQGAVVHWAADAEEHNAIVLRLLQEHGVERVVKSKSMLTEECHLNPHLEAHGIEVVDTDLGERIIQLRDEPPSHIVLPAIHLKKEDVGDTFHKHLGTEASAADPQYLTEAARGHLRNKFLNAQAGITGVNFAIAETGGIVICTNEGNADLGTSLPPLHIACMGIEKLIPRQADLGIFLRLLARSATGQPITTYSSHYQGPKPGGQLHIVLVDNGRTKLRDSDAFREALNCIRCGACMNTCPVYRRSGGHSYSAVVPGPIGSVLSPASDTARHRSLPFACSLCGSCTDVCPVKIPLHHQLLAWRKEIARQGLLPASKQWAMKAAAVLFAHPKLFGAAGWMGRTALRLLPHGLTHNRLNTWSVERELPQAPKSSFRKWYRQHRRASAPLPVVTVSDAEKQSRKGDDE</sequence>
<evidence type="ECO:0000313" key="10">
    <source>
        <dbReference type="Proteomes" id="UP000325286"/>
    </source>
</evidence>